<dbReference type="Pfam" id="PF01690">
    <property type="entry name" value="PLRV_ORF5"/>
    <property type="match status" value="1"/>
</dbReference>
<protein>
    <recommendedName>
        <fullName evidence="3">RT protein</fullName>
    </recommendedName>
</protein>
<evidence type="ECO:0008006" key="3">
    <source>
        <dbReference type="Google" id="ProtNLM"/>
    </source>
</evidence>
<dbReference type="InterPro" id="IPR002929">
    <property type="entry name" value="PLrV_ORF5"/>
</dbReference>
<feature type="compositionally biased region" description="Pro residues" evidence="1">
    <location>
        <begin position="297"/>
        <end position="306"/>
    </location>
</feature>
<dbReference type="PRINTS" id="PR00910">
    <property type="entry name" value="LVIRUSORF6"/>
</dbReference>
<dbReference type="EMBL" id="AF352025">
    <property type="protein sequence ID" value="AAK49963.1"/>
    <property type="molecule type" value="Genomic_RNA"/>
</dbReference>
<reference evidence="2" key="1">
    <citation type="journal article" date="2002" name="Arch. Virol.">
        <title>Biological properties and molecular characterization of beet chlorosis virus (BChV).</title>
        <authorList>
            <person name="Hauser S."/>
            <person name="Stevens M."/>
            <person name="Beuve M."/>
            <person name="Lemaire O."/>
        </authorList>
    </citation>
    <scope>NUCLEOTIDE SEQUENCE</scope>
    <source>
        <strain evidence="2">BChV-CR</strain>
    </source>
</reference>
<sequence>MAQSTDDAISLYDMPSQRFRYIEDENMNWTNLNSRWYSQNNLKAIPMIIVPVPQGEWTVEISMEGYQPTSSTTDPNKDKQDGLIAYNDDLNEGWNVGIYNNVEITNNKADNTLKYGHPDMELNNCHFNQGQCLERDGDLTCHVKTTGDNASFFIVGPAVQKQSKYNYAVSYGAWTDRMMEIGMIAIALDEQGSSGSTRTQRPKRAGHSMAVSTWETINYPEKENSEITETSQRQDFKTPLHISEGSDPLEVGEGGVPLPVDENIPDFVGDDPWFKISTRKPQEEEAMSQSSVLKPQLKPPGLPRPQPVRTIRDFDPKPDLVEAWRPDVNPGYSKEDVAAATVMYGGSVHEGRSMIDKRDKAVLNGRKRWGSSLASSLTGGTLKASAKSEKLATLTSSERAQFERIKRQQGATRASEFLEQLLAGTNPDPRF</sequence>
<accession>Q91AV3</accession>
<feature type="region of interest" description="Disordered" evidence="1">
    <location>
        <begin position="281"/>
        <end position="314"/>
    </location>
</feature>
<name>Q91AV3_9VIRU</name>
<proteinExistence type="predicted"/>
<organism evidence="2">
    <name type="scientific">Beet chlorosis virus</name>
    <dbReference type="NCBI Taxonomy" id="131082"/>
    <lineage>
        <taxon>Viruses</taxon>
        <taxon>Riboviria</taxon>
        <taxon>Orthornavirae</taxon>
        <taxon>Pisuviricota</taxon>
        <taxon>Pisoniviricetes</taxon>
        <taxon>Sobelivirales</taxon>
        <taxon>Solemoviridae</taxon>
        <taxon>Polerovirus</taxon>
        <taxon>Polerovirus BCHV</taxon>
    </lineage>
</organism>
<evidence type="ECO:0000256" key="1">
    <source>
        <dbReference type="SAM" id="MobiDB-lite"/>
    </source>
</evidence>
<dbReference type="GO" id="GO:0019028">
    <property type="term" value="C:viral capsid"/>
    <property type="evidence" value="ECO:0007669"/>
    <property type="project" value="InterPro"/>
</dbReference>
<feature type="region of interest" description="Disordered" evidence="1">
    <location>
        <begin position="224"/>
        <end position="258"/>
    </location>
</feature>
<evidence type="ECO:0000313" key="2">
    <source>
        <dbReference type="EMBL" id="AAK49963.1"/>
    </source>
</evidence>